<organism evidence="1 2">
    <name type="scientific">Microlunatus endophyticus</name>
    <dbReference type="NCBI Taxonomy" id="1716077"/>
    <lineage>
        <taxon>Bacteria</taxon>
        <taxon>Bacillati</taxon>
        <taxon>Actinomycetota</taxon>
        <taxon>Actinomycetes</taxon>
        <taxon>Propionibacteriales</taxon>
        <taxon>Propionibacteriaceae</taxon>
        <taxon>Microlunatus</taxon>
    </lineage>
</organism>
<comment type="caution">
    <text evidence="1">The sequence shown here is derived from an EMBL/GenBank/DDBJ whole genome shotgun (WGS) entry which is preliminary data.</text>
</comment>
<dbReference type="AlphaFoldDB" id="A0A917SCH7"/>
<evidence type="ECO:0000313" key="2">
    <source>
        <dbReference type="Proteomes" id="UP000613840"/>
    </source>
</evidence>
<protein>
    <submittedName>
        <fullName evidence="1">Uncharacterized protein</fullName>
    </submittedName>
</protein>
<dbReference type="RefSeq" id="WP_229670111.1">
    <property type="nucleotide sequence ID" value="NZ_BMMZ01000006.1"/>
</dbReference>
<evidence type="ECO:0000313" key="1">
    <source>
        <dbReference type="EMBL" id="GGL68463.1"/>
    </source>
</evidence>
<dbReference type="Proteomes" id="UP000613840">
    <property type="component" value="Unassembled WGS sequence"/>
</dbReference>
<sequence length="124" mass="13636">MINLVRPTSDLYPSWADAVSEFAGEHINGSGLADHTEPDVEACQALVKKERAHSDASKPLPPPLVHSNYWWIIDDRGVPVEVVGFIALRHELTDALRVIGGHIGTRYGPRAAGKESRLARSAWF</sequence>
<reference evidence="1" key="1">
    <citation type="journal article" date="2014" name="Int. J. Syst. Evol. Microbiol.">
        <title>Complete genome sequence of Corynebacterium casei LMG S-19264T (=DSM 44701T), isolated from a smear-ripened cheese.</title>
        <authorList>
            <consortium name="US DOE Joint Genome Institute (JGI-PGF)"/>
            <person name="Walter F."/>
            <person name="Albersmeier A."/>
            <person name="Kalinowski J."/>
            <person name="Ruckert C."/>
        </authorList>
    </citation>
    <scope>NUCLEOTIDE SEQUENCE</scope>
    <source>
        <strain evidence="1">CGMCC 4.7306</strain>
    </source>
</reference>
<reference evidence="1" key="2">
    <citation type="submission" date="2020-09" db="EMBL/GenBank/DDBJ databases">
        <authorList>
            <person name="Sun Q."/>
            <person name="Zhou Y."/>
        </authorList>
    </citation>
    <scope>NUCLEOTIDE SEQUENCE</scope>
    <source>
        <strain evidence="1">CGMCC 4.7306</strain>
    </source>
</reference>
<name>A0A917SCH7_9ACTN</name>
<keyword evidence="2" id="KW-1185">Reference proteome</keyword>
<gene>
    <name evidence="1" type="ORF">GCM10011575_28890</name>
</gene>
<accession>A0A917SCH7</accession>
<proteinExistence type="predicted"/>
<dbReference type="EMBL" id="BMMZ01000006">
    <property type="protein sequence ID" value="GGL68463.1"/>
    <property type="molecule type" value="Genomic_DNA"/>
</dbReference>